<sequence length="81" mass="9637">MSKWDPVYKRPKVSKPKKAGDPICRVVPPLLARIPDIADWLYKDRTIRLSTTIPYDLKKAYRTISELIQYHQSQERFDDFE</sequence>
<organism evidence="1 2">
    <name type="scientific">Enterobacter phage KKP_3711</name>
    <dbReference type="NCBI Taxonomy" id="3109398"/>
    <lineage>
        <taxon>Viruses</taxon>
        <taxon>Duplodnaviria</taxon>
        <taxon>Heunggongvirae</taxon>
        <taxon>Uroviricota</taxon>
        <taxon>Caudoviricetes</taxon>
        <taxon>Demerecviridae</taxon>
        <taxon>Markadamsvirinae</taxon>
    </lineage>
</organism>
<accession>A0AAX4Q554</accession>
<proteinExistence type="predicted"/>
<dbReference type="Proteomes" id="UP001437386">
    <property type="component" value="Segment"/>
</dbReference>
<dbReference type="EMBL" id="PP579741">
    <property type="protein sequence ID" value="XAG95895.1"/>
    <property type="molecule type" value="Genomic_DNA"/>
</dbReference>
<evidence type="ECO:0000313" key="1">
    <source>
        <dbReference type="EMBL" id="XAG95895.1"/>
    </source>
</evidence>
<name>A0AAX4Q554_9CAUD</name>
<reference evidence="1 2" key="1">
    <citation type="submission" date="2024-04" db="EMBL/GenBank/DDBJ databases">
        <authorList>
            <person name="Wojcicki M."/>
            <person name="Srednicka P."/>
            <person name="Shymialevich D."/>
            <person name="Sokolowska B."/>
        </authorList>
    </citation>
    <scope>NUCLEOTIDE SEQUENCE [LARGE SCALE GENOMIC DNA]</scope>
</reference>
<protein>
    <submittedName>
        <fullName evidence="1">Uncharacterized protein</fullName>
    </submittedName>
</protein>
<evidence type="ECO:0000313" key="2">
    <source>
        <dbReference type="Proteomes" id="UP001437386"/>
    </source>
</evidence>
<keyword evidence="2" id="KW-1185">Reference proteome</keyword>
<gene>
    <name evidence="1" type="ORF">U7154_000128</name>
</gene>